<proteinExistence type="predicted"/>
<dbReference type="HOGENOM" id="CLU_3017496_0_0_1"/>
<keyword evidence="3" id="KW-1185">Reference proteome</keyword>
<reference evidence="2" key="1">
    <citation type="submission" date="2015-04" db="UniProtKB">
        <authorList>
            <consortium name="EnsemblPlants"/>
        </authorList>
    </citation>
    <scope>IDENTIFICATION</scope>
</reference>
<name>A0A0E0AWV5_9ORYZ</name>
<dbReference type="Proteomes" id="UP000026961">
    <property type="component" value="Chromosome 8"/>
</dbReference>
<accession>A0A0E0AWV5</accession>
<evidence type="ECO:0000256" key="1">
    <source>
        <dbReference type="SAM" id="MobiDB-lite"/>
    </source>
</evidence>
<dbReference type="EnsemblPlants" id="OGLUM08G19640.1">
    <property type="protein sequence ID" value="OGLUM08G19640.1"/>
    <property type="gene ID" value="OGLUM08G19640"/>
</dbReference>
<protein>
    <submittedName>
        <fullName evidence="2">Uncharacterized protein</fullName>
    </submittedName>
</protein>
<dbReference type="Gramene" id="OGLUM08G19640.1">
    <property type="protein sequence ID" value="OGLUM08G19640.1"/>
    <property type="gene ID" value="OGLUM08G19640"/>
</dbReference>
<evidence type="ECO:0000313" key="2">
    <source>
        <dbReference type="EnsemblPlants" id="OGLUM08G19640.1"/>
    </source>
</evidence>
<evidence type="ECO:0000313" key="3">
    <source>
        <dbReference type="Proteomes" id="UP000026961"/>
    </source>
</evidence>
<feature type="region of interest" description="Disordered" evidence="1">
    <location>
        <begin position="1"/>
        <end position="20"/>
    </location>
</feature>
<sequence length="56" mass="6505">MFSTLLERTREQRYSGRSRVTSTVARSCCGELRRAASWRKRKAGVAMASARREDRR</sequence>
<reference evidence="2" key="2">
    <citation type="submission" date="2018-05" db="EMBL/GenBank/DDBJ databases">
        <title>OgluRS3 (Oryza glumaepatula Reference Sequence Version 3).</title>
        <authorList>
            <person name="Zhang J."/>
            <person name="Kudrna D."/>
            <person name="Lee S."/>
            <person name="Talag J."/>
            <person name="Welchert J."/>
            <person name="Wing R.A."/>
        </authorList>
    </citation>
    <scope>NUCLEOTIDE SEQUENCE [LARGE SCALE GENOMIC DNA]</scope>
</reference>
<dbReference type="AlphaFoldDB" id="A0A0E0AWV5"/>
<organism evidence="2">
    <name type="scientific">Oryza glumipatula</name>
    <dbReference type="NCBI Taxonomy" id="40148"/>
    <lineage>
        <taxon>Eukaryota</taxon>
        <taxon>Viridiplantae</taxon>
        <taxon>Streptophyta</taxon>
        <taxon>Embryophyta</taxon>
        <taxon>Tracheophyta</taxon>
        <taxon>Spermatophyta</taxon>
        <taxon>Magnoliopsida</taxon>
        <taxon>Liliopsida</taxon>
        <taxon>Poales</taxon>
        <taxon>Poaceae</taxon>
        <taxon>BOP clade</taxon>
        <taxon>Oryzoideae</taxon>
        <taxon>Oryzeae</taxon>
        <taxon>Oryzinae</taxon>
        <taxon>Oryza</taxon>
    </lineage>
</organism>